<organism evidence="2">
    <name type="scientific">Rhizophora mucronata</name>
    <name type="common">Asiatic mangrove</name>
    <dbReference type="NCBI Taxonomy" id="61149"/>
    <lineage>
        <taxon>Eukaryota</taxon>
        <taxon>Viridiplantae</taxon>
        <taxon>Streptophyta</taxon>
        <taxon>Embryophyta</taxon>
        <taxon>Tracheophyta</taxon>
        <taxon>Spermatophyta</taxon>
        <taxon>Magnoliopsida</taxon>
        <taxon>eudicotyledons</taxon>
        <taxon>Gunneridae</taxon>
        <taxon>Pentapetalae</taxon>
        <taxon>rosids</taxon>
        <taxon>fabids</taxon>
        <taxon>Malpighiales</taxon>
        <taxon>Rhizophoraceae</taxon>
        <taxon>Rhizophora</taxon>
    </lineage>
</organism>
<keyword evidence="1" id="KW-0472">Membrane</keyword>
<keyword evidence="1" id="KW-1133">Transmembrane helix</keyword>
<sequence>MKRHPCLKSCIHSYCLAFITLCIIPIQVAYARFSKHIIGIQYLISYLLVIFLAYYIRI</sequence>
<name>A0A2P2LXX5_RHIMU</name>
<accession>A0A2P2LXX5</accession>
<feature type="transmembrane region" description="Helical" evidence="1">
    <location>
        <begin position="37"/>
        <end position="56"/>
    </location>
</feature>
<keyword evidence="1" id="KW-0812">Transmembrane</keyword>
<dbReference type="EMBL" id="GGEC01042331">
    <property type="protein sequence ID" value="MBX22815.1"/>
    <property type="molecule type" value="Transcribed_RNA"/>
</dbReference>
<keyword evidence="2" id="KW-0675">Receptor</keyword>
<dbReference type="AlphaFoldDB" id="A0A2P2LXX5"/>
<protein>
    <submittedName>
        <fullName evidence="2">BRASSINOSTEROID INSENSITIVE 1-associated receptor kinase 1</fullName>
    </submittedName>
</protein>
<keyword evidence="2" id="KW-0418">Kinase</keyword>
<evidence type="ECO:0000256" key="1">
    <source>
        <dbReference type="SAM" id="Phobius"/>
    </source>
</evidence>
<reference evidence="2" key="1">
    <citation type="submission" date="2018-02" db="EMBL/GenBank/DDBJ databases">
        <title>Rhizophora mucronata_Transcriptome.</title>
        <authorList>
            <person name="Meera S.P."/>
            <person name="Sreeshan A."/>
            <person name="Augustine A."/>
        </authorList>
    </citation>
    <scope>NUCLEOTIDE SEQUENCE</scope>
    <source>
        <tissue evidence="2">Leaf</tissue>
    </source>
</reference>
<dbReference type="GO" id="GO:0016301">
    <property type="term" value="F:kinase activity"/>
    <property type="evidence" value="ECO:0007669"/>
    <property type="project" value="UniProtKB-KW"/>
</dbReference>
<proteinExistence type="predicted"/>
<keyword evidence="2" id="KW-0808">Transferase</keyword>
<evidence type="ECO:0000313" key="2">
    <source>
        <dbReference type="EMBL" id="MBX22815.1"/>
    </source>
</evidence>
<feature type="transmembrane region" description="Helical" evidence="1">
    <location>
        <begin position="12"/>
        <end position="31"/>
    </location>
</feature>